<feature type="domain" description="SAM" evidence="3">
    <location>
        <begin position="30"/>
        <end position="84"/>
    </location>
</feature>
<organism evidence="4 5">
    <name type="scientific">Polarella glacialis</name>
    <name type="common">Dinoflagellate</name>
    <dbReference type="NCBI Taxonomy" id="89957"/>
    <lineage>
        <taxon>Eukaryota</taxon>
        <taxon>Sar</taxon>
        <taxon>Alveolata</taxon>
        <taxon>Dinophyceae</taxon>
        <taxon>Suessiales</taxon>
        <taxon>Suessiaceae</taxon>
        <taxon>Polarella</taxon>
    </lineage>
</organism>
<name>A0A813J7G0_POLGL</name>
<dbReference type="SUPFAM" id="SSF47769">
    <property type="entry name" value="SAM/Pointed domain"/>
    <property type="match status" value="1"/>
</dbReference>
<dbReference type="Proteomes" id="UP000626109">
    <property type="component" value="Unassembled WGS sequence"/>
</dbReference>
<feature type="signal peptide" evidence="2">
    <location>
        <begin position="1"/>
        <end position="17"/>
    </location>
</feature>
<dbReference type="Gene3D" id="1.10.150.50">
    <property type="entry name" value="Transcription Factor, Ets-1"/>
    <property type="match status" value="1"/>
</dbReference>
<protein>
    <recommendedName>
        <fullName evidence="3">SAM domain-containing protein</fullName>
    </recommendedName>
</protein>
<gene>
    <name evidence="4" type="ORF">PGLA2088_LOCUS19341</name>
</gene>
<accession>A0A813J7G0</accession>
<dbReference type="SMART" id="SM00454">
    <property type="entry name" value="SAM"/>
    <property type="match status" value="1"/>
</dbReference>
<feature type="chain" id="PRO_5032903185" description="SAM domain-containing protein" evidence="2">
    <location>
        <begin position="18"/>
        <end position="200"/>
    </location>
</feature>
<feature type="region of interest" description="Disordered" evidence="1">
    <location>
        <begin position="88"/>
        <end position="113"/>
    </location>
</feature>
<evidence type="ECO:0000313" key="4">
    <source>
        <dbReference type="EMBL" id="CAE8675330.1"/>
    </source>
</evidence>
<evidence type="ECO:0000313" key="5">
    <source>
        <dbReference type="Proteomes" id="UP000626109"/>
    </source>
</evidence>
<keyword evidence="2" id="KW-0732">Signal</keyword>
<dbReference type="EMBL" id="CAJNNW010025035">
    <property type="protein sequence ID" value="CAE8675330.1"/>
    <property type="molecule type" value="Genomic_DNA"/>
</dbReference>
<reference evidence="4" key="1">
    <citation type="submission" date="2021-02" db="EMBL/GenBank/DDBJ databases">
        <authorList>
            <person name="Dougan E. K."/>
            <person name="Rhodes N."/>
            <person name="Thang M."/>
            <person name="Chan C."/>
        </authorList>
    </citation>
    <scope>NUCLEOTIDE SEQUENCE</scope>
</reference>
<sequence length="200" mass="21868">MARFLRPLTVLLPLCFAKDACPARGSMASWTPDQVGEWLRLLGIDQETVAKFADQEVDELSDAELKTELGVQKLGPRKKILQSLASCAGPATSNTPATQTSAGKQQLGPSEPLPGVSQELLELAAFGKIDELSMHFLAILLTSSNWQCYLSSTRSGGRPAPAGLRLPSSLQRWCPKTSARDCIRWACQRHSDSEQKLFRD</sequence>
<proteinExistence type="predicted"/>
<dbReference type="InterPro" id="IPR001660">
    <property type="entry name" value="SAM"/>
</dbReference>
<evidence type="ECO:0000256" key="2">
    <source>
        <dbReference type="SAM" id="SignalP"/>
    </source>
</evidence>
<dbReference type="Pfam" id="PF07647">
    <property type="entry name" value="SAM_2"/>
    <property type="match status" value="1"/>
</dbReference>
<feature type="compositionally biased region" description="Polar residues" evidence="1">
    <location>
        <begin position="91"/>
        <end position="108"/>
    </location>
</feature>
<evidence type="ECO:0000259" key="3">
    <source>
        <dbReference type="PROSITE" id="PS50105"/>
    </source>
</evidence>
<dbReference type="AlphaFoldDB" id="A0A813J7G0"/>
<dbReference type="InterPro" id="IPR013761">
    <property type="entry name" value="SAM/pointed_sf"/>
</dbReference>
<dbReference type="PROSITE" id="PS50105">
    <property type="entry name" value="SAM_DOMAIN"/>
    <property type="match status" value="1"/>
</dbReference>
<comment type="caution">
    <text evidence="4">The sequence shown here is derived from an EMBL/GenBank/DDBJ whole genome shotgun (WGS) entry which is preliminary data.</text>
</comment>
<evidence type="ECO:0000256" key="1">
    <source>
        <dbReference type="SAM" id="MobiDB-lite"/>
    </source>
</evidence>